<protein>
    <recommendedName>
        <fullName evidence="2">DUF6867 domain-containing protein</fullName>
    </recommendedName>
</protein>
<keyword evidence="1" id="KW-1133">Transmembrane helix</keyword>
<dbReference type="RefSeq" id="WP_063948224.1">
    <property type="nucleotide sequence ID" value="NZ_CP072308.1"/>
</dbReference>
<keyword evidence="1" id="KW-0472">Membrane</keyword>
<dbReference type="Pfam" id="PF21741">
    <property type="entry name" value="DUF6867"/>
    <property type="match status" value="1"/>
</dbReference>
<keyword evidence="1" id="KW-0812">Transmembrane</keyword>
<accession>A0A176XEL3</accession>
<feature type="domain" description="DUF6867" evidence="2">
    <location>
        <begin position="19"/>
        <end position="116"/>
    </location>
</feature>
<evidence type="ECO:0000259" key="2">
    <source>
        <dbReference type="Pfam" id="PF21741"/>
    </source>
</evidence>
<evidence type="ECO:0000256" key="1">
    <source>
        <dbReference type="SAM" id="Phobius"/>
    </source>
</evidence>
<name>A0A176XEL3_AGRTU</name>
<feature type="transmembrane region" description="Helical" evidence="1">
    <location>
        <begin position="71"/>
        <end position="89"/>
    </location>
</feature>
<evidence type="ECO:0000313" key="3">
    <source>
        <dbReference type="EMBL" id="OAE47800.1"/>
    </source>
</evidence>
<reference evidence="3 4" key="1">
    <citation type="submission" date="2016-05" db="EMBL/GenBank/DDBJ databases">
        <authorList>
            <person name="Lavstsen T."/>
            <person name="Jespersen J.S."/>
        </authorList>
    </citation>
    <scope>NUCLEOTIDE SEQUENCE [LARGE SCALE GENOMIC DNA]</scope>
    <source>
        <strain evidence="3 4">KCJ1736</strain>
    </source>
</reference>
<feature type="transmembrane region" description="Helical" evidence="1">
    <location>
        <begin position="12"/>
        <end position="29"/>
    </location>
</feature>
<proteinExistence type="predicted"/>
<dbReference type="EMBL" id="LXPS01000009">
    <property type="protein sequence ID" value="OAE47800.1"/>
    <property type="molecule type" value="Genomic_DNA"/>
</dbReference>
<sequence>MQGLFFETDNGVRYVLRALVVLLGFWTAWRTGKSVADGWGEYPRVVIYTLALGLVMRFLHFALFNGPFINGFYYVLDVVLLLVFSSIGFRMRRTSQMVNNYYWLYDRTSSFSYKKKN</sequence>
<comment type="caution">
    <text evidence="3">The sequence shown here is derived from an EMBL/GenBank/DDBJ whole genome shotgun (WGS) entry which is preliminary data.</text>
</comment>
<organism evidence="3 4">
    <name type="scientific">Agrobacterium tumefaciens</name>
    <dbReference type="NCBI Taxonomy" id="358"/>
    <lineage>
        <taxon>Bacteria</taxon>
        <taxon>Pseudomonadati</taxon>
        <taxon>Pseudomonadota</taxon>
        <taxon>Alphaproteobacteria</taxon>
        <taxon>Hyphomicrobiales</taxon>
        <taxon>Rhizobiaceae</taxon>
        <taxon>Rhizobium/Agrobacterium group</taxon>
        <taxon>Agrobacterium</taxon>
        <taxon>Agrobacterium tumefaciens complex</taxon>
    </lineage>
</organism>
<dbReference type="InterPro" id="IPR049201">
    <property type="entry name" value="DUF6867"/>
</dbReference>
<dbReference type="AlphaFoldDB" id="A0A176XEL3"/>
<evidence type="ECO:0000313" key="4">
    <source>
        <dbReference type="Proteomes" id="UP000077098"/>
    </source>
</evidence>
<feature type="transmembrane region" description="Helical" evidence="1">
    <location>
        <begin position="45"/>
        <end position="65"/>
    </location>
</feature>
<dbReference type="Proteomes" id="UP000077098">
    <property type="component" value="Unassembled WGS sequence"/>
</dbReference>
<gene>
    <name evidence="3" type="ORF">A7J57_06105</name>
</gene>